<dbReference type="AlphaFoldDB" id="A0A9P8UC16"/>
<dbReference type="RefSeq" id="XP_045951731.1">
    <property type="nucleotide sequence ID" value="XM_046101065.1"/>
</dbReference>
<dbReference type="Pfam" id="PF00023">
    <property type="entry name" value="Ank"/>
    <property type="match status" value="1"/>
</dbReference>
<keyword evidence="3" id="KW-1185">Reference proteome</keyword>
<dbReference type="Proteomes" id="UP000758603">
    <property type="component" value="Unassembled WGS sequence"/>
</dbReference>
<dbReference type="EMBL" id="JAGPXC010000012">
    <property type="protein sequence ID" value="KAH6645217.1"/>
    <property type="molecule type" value="Genomic_DNA"/>
</dbReference>
<accession>A0A9P8UC16</accession>
<reference evidence="2" key="1">
    <citation type="journal article" date="2021" name="Nat. Commun.">
        <title>Genetic determinants of endophytism in the Arabidopsis root mycobiome.</title>
        <authorList>
            <person name="Mesny F."/>
            <person name="Miyauchi S."/>
            <person name="Thiergart T."/>
            <person name="Pickel B."/>
            <person name="Atanasova L."/>
            <person name="Karlsson M."/>
            <person name="Huettel B."/>
            <person name="Barry K.W."/>
            <person name="Haridas S."/>
            <person name="Chen C."/>
            <person name="Bauer D."/>
            <person name="Andreopoulos W."/>
            <person name="Pangilinan J."/>
            <person name="LaButti K."/>
            <person name="Riley R."/>
            <person name="Lipzen A."/>
            <person name="Clum A."/>
            <person name="Drula E."/>
            <person name="Henrissat B."/>
            <person name="Kohler A."/>
            <person name="Grigoriev I.V."/>
            <person name="Martin F.M."/>
            <person name="Hacquard S."/>
        </authorList>
    </citation>
    <scope>NUCLEOTIDE SEQUENCE</scope>
    <source>
        <strain evidence="2">MPI-SDFR-AT-0073</strain>
    </source>
</reference>
<sequence>MLLDHEAHKRANVNAQGGQFGNALHATSSKGHQEIIQILLERGADVNEQDDGDYAANLALGKRSSLPEALFQTIIRRLEDKNSDVRRAAIIFLKKQEIQGGVHLLNLRKSSGLDGDWALLLEKLTDSGYTPERKTRRIVEEFEEQFHSRTNRIGNSISLDEKMALWRDAISASPIDHRIMDMFEDSYGTPATENLSGSRKFSMESLSILQAVPLVTIRLVRANILKGQPKPRCRTNTACSDQDMSVVKPLQSRTWHASASPGILGTFTAMKVIVKAYRKYLRGHLPLRDVTWPQTGQSLIKILQYAVKDNPDILHTLFLLDGIHLTVQRCHNFLTIQVKGNQFAIVEVGEQMGWISTALRSSSQDDSIAAFRLIIQSCELRDSLQKDKETSHRPDTCVDLRSLQTNRPYTAWFGHIRRLLDDVITHSYSRSRVSDLEKKRTAAWYRNPNRRVALRHVGSSHRSLRTDLTRTLLPGYTGEYGGTHCGFDEAR</sequence>
<dbReference type="InterPro" id="IPR036770">
    <property type="entry name" value="Ankyrin_rpt-contain_sf"/>
</dbReference>
<dbReference type="PROSITE" id="PS50297">
    <property type="entry name" value="ANK_REP_REGION"/>
    <property type="match status" value="1"/>
</dbReference>
<comment type="caution">
    <text evidence="2">The sequence shown here is derived from an EMBL/GenBank/DDBJ whole genome shotgun (WGS) entry which is preliminary data.</text>
</comment>
<dbReference type="Gene3D" id="1.25.40.20">
    <property type="entry name" value="Ankyrin repeat-containing domain"/>
    <property type="match status" value="1"/>
</dbReference>
<keyword evidence="1" id="KW-0040">ANK repeat</keyword>
<proteinExistence type="predicted"/>
<dbReference type="InterPro" id="IPR002110">
    <property type="entry name" value="Ankyrin_rpt"/>
</dbReference>
<evidence type="ECO:0000256" key="1">
    <source>
        <dbReference type="PROSITE-ProRule" id="PRU00023"/>
    </source>
</evidence>
<name>A0A9P8UC16_9PEZI</name>
<protein>
    <submittedName>
        <fullName evidence="2">Uncharacterized protein</fullName>
    </submittedName>
</protein>
<evidence type="ECO:0000313" key="3">
    <source>
        <dbReference type="Proteomes" id="UP000758603"/>
    </source>
</evidence>
<dbReference type="PROSITE" id="PS50088">
    <property type="entry name" value="ANK_REPEAT"/>
    <property type="match status" value="1"/>
</dbReference>
<organism evidence="2 3">
    <name type="scientific">Truncatella angustata</name>
    <dbReference type="NCBI Taxonomy" id="152316"/>
    <lineage>
        <taxon>Eukaryota</taxon>
        <taxon>Fungi</taxon>
        <taxon>Dikarya</taxon>
        <taxon>Ascomycota</taxon>
        <taxon>Pezizomycotina</taxon>
        <taxon>Sordariomycetes</taxon>
        <taxon>Xylariomycetidae</taxon>
        <taxon>Amphisphaeriales</taxon>
        <taxon>Sporocadaceae</taxon>
        <taxon>Truncatella</taxon>
    </lineage>
</organism>
<feature type="repeat" description="ANK" evidence="1">
    <location>
        <begin position="19"/>
        <end position="51"/>
    </location>
</feature>
<evidence type="ECO:0000313" key="2">
    <source>
        <dbReference type="EMBL" id="KAH6645217.1"/>
    </source>
</evidence>
<dbReference type="GeneID" id="70129957"/>
<dbReference type="OrthoDB" id="4772757at2759"/>
<dbReference type="SUPFAM" id="SSF48403">
    <property type="entry name" value="Ankyrin repeat"/>
    <property type="match status" value="1"/>
</dbReference>
<gene>
    <name evidence="2" type="ORF">BKA67DRAFT_542187</name>
</gene>